<feature type="region of interest" description="Disordered" evidence="1">
    <location>
        <begin position="57"/>
        <end position="81"/>
    </location>
</feature>
<organism evidence="3 4">
    <name type="scientific">Lysobacter enzymogenes</name>
    <dbReference type="NCBI Taxonomy" id="69"/>
    <lineage>
        <taxon>Bacteria</taxon>
        <taxon>Pseudomonadati</taxon>
        <taxon>Pseudomonadota</taxon>
        <taxon>Gammaproteobacteria</taxon>
        <taxon>Lysobacterales</taxon>
        <taxon>Lysobacteraceae</taxon>
        <taxon>Lysobacter</taxon>
    </lineage>
</organism>
<dbReference type="AlphaFoldDB" id="A0AAU9AKD3"/>
<gene>
    <name evidence="3" type="ORF">LEN_0229</name>
</gene>
<evidence type="ECO:0008006" key="5">
    <source>
        <dbReference type="Google" id="ProtNLM"/>
    </source>
</evidence>
<proteinExistence type="predicted"/>
<accession>A0AAU9AKD3</accession>
<evidence type="ECO:0000313" key="4">
    <source>
        <dbReference type="Proteomes" id="UP000218824"/>
    </source>
</evidence>
<evidence type="ECO:0000313" key="3">
    <source>
        <dbReference type="EMBL" id="BAV95716.1"/>
    </source>
</evidence>
<evidence type="ECO:0000256" key="2">
    <source>
        <dbReference type="SAM" id="SignalP"/>
    </source>
</evidence>
<dbReference type="Proteomes" id="UP000218824">
    <property type="component" value="Chromosome"/>
</dbReference>
<dbReference type="EMBL" id="AP014940">
    <property type="protein sequence ID" value="BAV95716.1"/>
    <property type="molecule type" value="Genomic_DNA"/>
</dbReference>
<feature type="signal peptide" evidence="2">
    <location>
        <begin position="1"/>
        <end position="23"/>
    </location>
</feature>
<sequence>MRFMVGLAIALTATLAFSAPVFAREPLLQVCGPPFTGPPFCQPPMGYEQPQIKSAAIGKSGAAKTAAPAPKSAPRSAPSKK</sequence>
<evidence type="ECO:0000256" key="1">
    <source>
        <dbReference type="SAM" id="MobiDB-lite"/>
    </source>
</evidence>
<name>A0AAU9AKD3_LYSEN</name>
<feature type="chain" id="PRO_5043728630" description="Porin" evidence="2">
    <location>
        <begin position="24"/>
        <end position="81"/>
    </location>
</feature>
<keyword evidence="2" id="KW-0732">Signal</keyword>
<protein>
    <recommendedName>
        <fullName evidence="5">Porin</fullName>
    </recommendedName>
</protein>
<dbReference type="KEGG" id="lem:LEN_0229"/>
<reference evidence="3 4" key="1">
    <citation type="journal article" date="2017" name="DNA Res.">
        <title>Complete genome sequence and expression profile of the commercial lytic enzyme producer Lysobacter enzymogenes M497-1.</title>
        <authorList>
            <person name="Takami H."/>
            <person name="Toyoda A."/>
            <person name="Uchiyama I."/>
            <person name="Itoh T."/>
            <person name="Takaki Y."/>
            <person name="Arai W."/>
            <person name="Nishi S."/>
            <person name="Kawai M."/>
            <person name="Shinya K."/>
            <person name="Ikeda H."/>
        </authorList>
    </citation>
    <scope>NUCLEOTIDE SEQUENCE [LARGE SCALE GENOMIC DNA]</scope>
    <source>
        <strain evidence="3 4">M497-1</strain>
    </source>
</reference>